<keyword evidence="9 10" id="KW-0998">Cell outer membrane</keyword>
<dbReference type="Gene3D" id="2.170.130.10">
    <property type="entry name" value="TonB-dependent receptor, plug domain"/>
    <property type="match status" value="1"/>
</dbReference>
<evidence type="ECO:0000256" key="4">
    <source>
        <dbReference type="ARBA" id="ARBA00022692"/>
    </source>
</evidence>
<evidence type="ECO:0000256" key="8">
    <source>
        <dbReference type="ARBA" id="ARBA00023170"/>
    </source>
</evidence>
<dbReference type="InterPro" id="IPR036942">
    <property type="entry name" value="Beta-barrel_TonB_sf"/>
</dbReference>
<evidence type="ECO:0000259" key="15">
    <source>
        <dbReference type="Pfam" id="PF07715"/>
    </source>
</evidence>
<dbReference type="CDD" id="cd01347">
    <property type="entry name" value="ligand_gated_channel"/>
    <property type="match status" value="1"/>
</dbReference>
<evidence type="ECO:0000256" key="1">
    <source>
        <dbReference type="ARBA" id="ARBA00004571"/>
    </source>
</evidence>
<dbReference type="SUPFAM" id="SSF56935">
    <property type="entry name" value="Porins"/>
    <property type="match status" value="1"/>
</dbReference>
<dbReference type="InterPro" id="IPR037066">
    <property type="entry name" value="Plug_dom_sf"/>
</dbReference>
<keyword evidence="2 10" id="KW-0813">Transport</keyword>
<protein>
    <submittedName>
        <fullName evidence="16">TonB-dependent receptor plug domain-containing protein</fullName>
    </submittedName>
</protein>
<keyword evidence="4 10" id="KW-0812">Transmembrane</keyword>
<feature type="chain" id="PRO_5045731577" evidence="13">
    <location>
        <begin position="22"/>
        <end position="628"/>
    </location>
</feature>
<evidence type="ECO:0000256" key="9">
    <source>
        <dbReference type="ARBA" id="ARBA00023237"/>
    </source>
</evidence>
<keyword evidence="7 10" id="KW-0472">Membrane</keyword>
<reference evidence="17" key="1">
    <citation type="journal article" date="2019" name="Int. J. Syst. Evol. Microbiol.">
        <title>The Global Catalogue of Microorganisms (GCM) 10K type strain sequencing project: providing services to taxonomists for standard genome sequencing and annotation.</title>
        <authorList>
            <consortium name="The Broad Institute Genomics Platform"/>
            <consortium name="The Broad Institute Genome Sequencing Center for Infectious Disease"/>
            <person name="Wu L."/>
            <person name="Ma J."/>
        </authorList>
    </citation>
    <scope>NUCLEOTIDE SEQUENCE [LARGE SCALE GENOMIC DNA]</scope>
    <source>
        <strain evidence="17">CGMCC 1.16444</strain>
    </source>
</reference>
<organism evidence="16 17">
    <name type="scientific">Flaviflagellibacter deserti</name>
    <dbReference type="NCBI Taxonomy" id="2267266"/>
    <lineage>
        <taxon>Bacteria</taxon>
        <taxon>Pseudomonadati</taxon>
        <taxon>Pseudomonadota</taxon>
        <taxon>Alphaproteobacteria</taxon>
        <taxon>Hyphomicrobiales</taxon>
        <taxon>Flaviflagellibacter</taxon>
    </lineage>
</organism>
<dbReference type="PROSITE" id="PS52016">
    <property type="entry name" value="TONB_DEPENDENT_REC_3"/>
    <property type="match status" value="1"/>
</dbReference>
<proteinExistence type="inferred from homology"/>
<dbReference type="RefSeq" id="WP_379771657.1">
    <property type="nucleotide sequence ID" value="NZ_JBHSJF010000008.1"/>
</dbReference>
<evidence type="ECO:0000259" key="14">
    <source>
        <dbReference type="Pfam" id="PF00593"/>
    </source>
</evidence>
<keyword evidence="3 10" id="KW-1134">Transmembrane beta strand</keyword>
<dbReference type="Gene3D" id="2.40.170.20">
    <property type="entry name" value="TonB-dependent receptor, beta-barrel domain"/>
    <property type="match status" value="1"/>
</dbReference>
<dbReference type="InterPro" id="IPR039426">
    <property type="entry name" value="TonB-dep_rcpt-like"/>
</dbReference>
<comment type="subcellular location">
    <subcellularLocation>
        <location evidence="1 10">Cell outer membrane</location>
        <topology evidence="1 10">Multi-pass membrane protein</topology>
    </subcellularLocation>
</comment>
<dbReference type="Pfam" id="PF07715">
    <property type="entry name" value="Plug"/>
    <property type="match status" value="1"/>
</dbReference>
<accession>A0ABV9Z7L7</accession>
<comment type="caution">
    <text evidence="16">The sequence shown here is derived from an EMBL/GenBank/DDBJ whole genome shotgun (WGS) entry which is preliminary data.</text>
</comment>
<evidence type="ECO:0000313" key="16">
    <source>
        <dbReference type="EMBL" id="MFC5069702.1"/>
    </source>
</evidence>
<sequence length="628" mass="68405">MSRVVLLASVACLATVSAVSAQTIPEPAKPIELEPIVVTANRTDTPAKEVGSAVTVITREELEQKQIRLVSDALRSMPGVAVNRVGPAGGLTQVRIRGSEGNQTLVLIDGMEVNDPAGGSEFNFAHLLAQDIDRIEVLRGPQSALYGSDAIGGVINIITRRGDGPPRGSVFVEAGSRGTVEGGGSISGSTDRVDYLIGGVGLRTDGFSAASEWRGNTEKDGYDNGTVFGKFGFQATDNLRFDVVGRAVDYYSEGDDEAFGSGAYDFKNDVDGDEFYGRAQAKLDLFEGRWQQIVGALRTGHSYDYLYDSFPPTKFDGLKTKFDYQSNVFAETGELSHTFTFAADHEKDEATTESSFSSFDKSLEQTGLVGEYKLGAWDQFFVTGSVRHDFNDGFEDATTFRITSAYIVEQTGTKLRASYGTGVKNPTLFELYGQTPTFIPNPNLKPEGAKGWDVGFDQPVFGNDLVVNVTYFDQRIDDLIQLQGLTVVNLPGESKIHGVEFGLSATPIDNLTLRASYTWLQGEDAQGVELIRRPSNSASFDANYAFLDGRANVNLGVVYNGTQDDLPFWRPVVELDDFVLVNLRGGYKIDEHTEVYARVENLLDEEYEEVYTFGGTGRTAIAGVRVSF</sequence>
<gene>
    <name evidence="16" type="ORF">ACFPFW_16940</name>
</gene>
<evidence type="ECO:0000256" key="5">
    <source>
        <dbReference type="ARBA" id="ARBA00022729"/>
    </source>
</evidence>
<dbReference type="EMBL" id="JBHSJF010000008">
    <property type="protein sequence ID" value="MFC5069702.1"/>
    <property type="molecule type" value="Genomic_DNA"/>
</dbReference>
<evidence type="ECO:0000256" key="10">
    <source>
        <dbReference type="PROSITE-ProRule" id="PRU01360"/>
    </source>
</evidence>
<dbReference type="PROSITE" id="PS01156">
    <property type="entry name" value="TONB_DEPENDENT_REC_2"/>
    <property type="match status" value="1"/>
</dbReference>
<name>A0ABV9Z7L7_9HYPH</name>
<evidence type="ECO:0000256" key="2">
    <source>
        <dbReference type="ARBA" id="ARBA00022448"/>
    </source>
</evidence>
<dbReference type="PANTHER" id="PTHR30069:SF29">
    <property type="entry name" value="HEMOGLOBIN AND HEMOGLOBIN-HAPTOGLOBIN-BINDING PROTEIN 1-RELATED"/>
    <property type="match status" value="1"/>
</dbReference>
<evidence type="ECO:0000256" key="11">
    <source>
        <dbReference type="PROSITE-ProRule" id="PRU10144"/>
    </source>
</evidence>
<evidence type="ECO:0000256" key="6">
    <source>
        <dbReference type="ARBA" id="ARBA00023077"/>
    </source>
</evidence>
<dbReference type="InterPro" id="IPR000531">
    <property type="entry name" value="Beta-barrel_TonB"/>
</dbReference>
<feature type="short sequence motif" description="TonB C-terminal box" evidence="11">
    <location>
        <begin position="611"/>
        <end position="628"/>
    </location>
</feature>
<comment type="similarity">
    <text evidence="10 12">Belongs to the TonB-dependent receptor family.</text>
</comment>
<evidence type="ECO:0000256" key="13">
    <source>
        <dbReference type="SAM" id="SignalP"/>
    </source>
</evidence>
<dbReference type="InterPro" id="IPR012910">
    <property type="entry name" value="Plug_dom"/>
</dbReference>
<keyword evidence="5 13" id="KW-0732">Signal</keyword>
<keyword evidence="8 16" id="KW-0675">Receptor</keyword>
<feature type="domain" description="TonB-dependent receptor-like beta-barrel" evidence="14">
    <location>
        <begin position="213"/>
        <end position="602"/>
    </location>
</feature>
<keyword evidence="6 12" id="KW-0798">TonB box</keyword>
<evidence type="ECO:0000313" key="17">
    <source>
        <dbReference type="Proteomes" id="UP001595796"/>
    </source>
</evidence>
<evidence type="ECO:0000256" key="7">
    <source>
        <dbReference type="ARBA" id="ARBA00023136"/>
    </source>
</evidence>
<feature type="signal peptide" evidence="13">
    <location>
        <begin position="1"/>
        <end position="21"/>
    </location>
</feature>
<evidence type="ECO:0000256" key="3">
    <source>
        <dbReference type="ARBA" id="ARBA00022452"/>
    </source>
</evidence>
<evidence type="ECO:0000256" key="12">
    <source>
        <dbReference type="RuleBase" id="RU003357"/>
    </source>
</evidence>
<dbReference type="PANTHER" id="PTHR30069">
    <property type="entry name" value="TONB-DEPENDENT OUTER MEMBRANE RECEPTOR"/>
    <property type="match status" value="1"/>
</dbReference>
<dbReference type="Proteomes" id="UP001595796">
    <property type="component" value="Unassembled WGS sequence"/>
</dbReference>
<dbReference type="InterPro" id="IPR010917">
    <property type="entry name" value="TonB_rcpt_CS"/>
</dbReference>
<feature type="domain" description="TonB-dependent receptor plug" evidence="15">
    <location>
        <begin position="47"/>
        <end position="154"/>
    </location>
</feature>
<dbReference type="Pfam" id="PF00593">
    <property type="entry name" value="TonB_dep_Rec_b-barrel"/>
    <property type="match status" value="1"/>
</dbReference>
<keyword evidence="17" id="KW-1185">Reference proteome</keyword>